<evidence type="ECO:0000313" key="1">
    <source>
        <dbReference type="EMBL" id="PYC67645.1"/>
    </source>
</evidence>
<comment type="caution">
    <text evidence="1">The sequence shown here is derived from an EMBL/GenBank/DDBJ whole genome shotgun (WGS) entry which is preliminary data.</text>
</comment>
<name>A0A2V4NY45_9ACTN</name>
<evidence type="ECO:0008006" key="3">
    <source>
        <dbReference type="Google" id="ProtNLM"/>
    </source>
</evidence>
<dbReference type="AlphaFoldDB" id="A0A2V4NY45"/>
<dbReference type="RefSeq" id="WP_110673103.1">
    <property type="nucleotide sequence ID" value="NZ_PYBW01000150.1"/>
</dbReference>
<gene>
    <name evidence="1" type="ORF">C7C46_30120</name>
</gene>
<keyword evidence="2" id="KW-1185">Reference proteome</keyword>
<accession>A0A2V4NY45</accession>
<dbReference type="OrthoDB" id="3217562at2"/>
<dbReference type="Proteomes" id="UP000248039">
    <property type="component" value="Unassembled WGS sequence"/>
</dbReference>
<evidence type="ECO:0000313" key="2">
    <source>
        <dbReference type="Proteomes" id="UP000248039"/>
    </source>
</evidence>
<proteinExistence type="predicted"/>
<organism evidence="1 2">
    <name type="scientific">Streptomyces tateyamensis</name>
    <dbReference type="NCBI Taxonomy" id="565073"/>
    <lineage>
        <taxon>Bacteria</taxon>
        <taxon>Bacillati</taxon>
        <taxon>Actinomycetota</taxon>
        <taxon>Actinomycetes</taxon>
        <taxon>Kitasatosporales</taxon>
        <taxon>Streptomycetaceae</taxon>
        <taxon>Streptomyces</taxon>
    </lineage>
</organism>
<reference evidence="1 2" key="1">
    <citation type="submission" date="2018-03" db="EMBL/GenBank/DDBJ databases">
        <title>Bioinformatic expansion and discovery of thiopeptide antibiotics.</title>
        <authorList>
            <person name="Schwalen C.J."/>
            <person name="Hudson G.A."/>
            <person name="Mitchell D.A."/>
        </authorList>
    </citation>
    <scope>NUCLEOTIDE SEQUENCE [LARGE SCALE GENOMIC DNA]</scope>
    <source>
        <strain evidence="1 2">ATCC 21389</strain>
    </source>
</reference>
<sequence>MPARGDAPSAARRAPASAEFLAWLDAVEAECLTRCGDPRAALTLLRHAEDILDAGSDYSSPDWFTWFSPLRLAAFRGNTELLAGHLPQARTTLEDVLAHLPATDGKQRTVILGDLAAV</sequence>
<dbReference type="EMBL" id="PYBW01000150">
    <property type="protein sequence ID" value="PYC67645.1"/>
    <property type="molecule type" value="Genomic_DNA"/>
</dbReference>
<protein>
    <recommendedName>
        <fullName evidence="3">Tetratricopeptide repeat protein</fullName>
    </recommendedName>
</protein>